<evidence type="ECO:0000256" key="3">
    <source>
        <dbReference type="ARBA" id="ARBA00023163"/>
    </source>
</evidence>
<dbReference type="Pfam" id="PF00196">
    <property type="entry name" value="GerE"/>
    <property type="match status" value="1"/>
</dbReference>
<dbReference type="SUPFAM" id="SSF46894">
    <property type="entry name" value="C-terminal effector domain of the bipartite response regulators"/>
    <property type="match status" value="1"/>
</dbReference>
<evidence type="ECO:0000256" key="2">
    <source>
        <dbReference type="ARBA" id="ARBA00023125"/>
    </source>
</evidence>
<dbReference type="GO" id="GO:0003677">
    <property type="term" value="F:DNA binding"/>
    <property type="evidence" value="ECO:0007669"/>
    <property type="project" value="UniProtKB-KW"/>
</dbReference>
<keyword evidence="1" id="KW-0805">Transcription regulation</keyword>
<keyword evidence="3" id="KW-0804">Transcription</keyword>
<dbReference type="PRINTS" id="PR00038">
    <property type="entry name" value="HTHLUXR"/>
</dbReference>
<keyword evidence="6" id="KW-1185">Reference proteome</keyword>
<gene>
    <name evidence="5" type="ORF">SAMN05216352_10252</name>
</gene>
<dbReference type="PROSITE" id="PS50043">
    <property type="entry name" value="HTH_LUXR_2"/>
    <property type="match status" value="1"/>
</dbReference>
<keyword evidence="2" id="KW-0238">DNA-binding</keyword>
<feature type="domain" description="HTH luxR-type" evidence="4">
    <location>
        <begin position="162"/>
        <end position="227"/>
    </location>
</feature>
<dbReference type="GO" id="GO:0006355">
    <property type="term" value="P:regulation of DNA-templated transcription"/>
    <property type="evidence" value="ECO:0007669"/>
    <property type="project" value="InterPro"/>
</dbReference>
<evidence type="ECO:0000313" key="6">
    <source>
        <dbReference type="Proteomes" id="UP000199017"/>
    </source>
</evidence>
<dbReference type="RefSeq" id="WP_091580900.1">
    <property type="nucleotide sequence ID" value="NZ_FNDU01000002.1"/>
</dbReference>
<dbReference type="Gene3D" id="1.10.10.10">
    <property type="entry name" value="Winged helix-like DNA-binding domain superfamily/Winged helix DNA-binding domain"/>
    <property type="match status" value="1"/>
</dbReference>
<dbReference type="EMBL" id="FNDU01000002">
    <property type="protein sequence ID" value="SDH64308.1"/>
    <property type="molecule type" value="Genomic_DNA"/>
</dbReference>
<dbReference type="PANTHER" id="PTHR44688:SF16">
    <property type="entry name" value="DNA-BINDING TRANSCRIPTIONAL ACTIVATOR DEVR_DOSR"/>
    <property type="match status" value="1"/>
</dbReference>
<protein>
    <submittedName>
        <fullName evidence="5">Regulatory protein, luxR family</fullName>
    </submittedName>
</protein>
<dbReference type="Proteomes" id="UP000199017">
    <property type="component" value="Unassembled WGS sequence"/>
</dbReference>
<evidence type="ECO:0000313" key="5">
    <source>
        <dbReference type="EMBL" id="SDH64308.1"/>
    </source>
</evidence>
<dbReference type="InterPro" id="IPR000792">
    <property type="entry name" value="Tscrpt_reg_LuxR_C"/>
</dbReference>
<dbReference type="InterPro" id="IPR036388">
    <property type="entry name" value="WH-like_DNA-bd_sf"/>
</dbReference>
<accession>A0A1G8E329</accession>
<dbReference type="AlphaFoldDB" id="A0A1G8E329"/>
<dbReference type="SMART" id="SM00421">
    <property type="entry name" value="HTH_LUXR"/>
    <property type="match status" value="1"/>
</dbReference>
<organism evidence="5 6">
    <name type="scientific">Alteribacillus bidgolensis</name>
    <dbReference type="NCBI Taxonomy" id="930129"/>
    <lineage>
        <taxon>Bacteria</taxon>
        <taxon>Bacillati</taxon>
        <taxon>Bacillota</taxon>
        <taxon>Bacilli</taxon>
        <taxon>Bacillales</taxon>
        <taxon>Bacillaceae</taxon>
        <taxon>Alteribacillus</taxon>
    </lineage>
</organism>
<proteinExistence type="predicted"/>
<name>A0A1G8E329_9BACI</name>
<dbReference type="CDD" id="cd06170">
    <property type="entry name" value="LuxR_C_like"/>
    <property type="match status" value="1"/>
</dbReference>
<evidence type="ECO:0000256" key="1">
    <source>
        <dbReference type="ARBA" id="ARBA00023015"/>
    </source>
</evidence>
<evidence type="ECO:0000259" key="4">
    <source>
        <dbReference type="PROSITE" id="PS50043"/>
    </source>
</evidence>
<dbReference type="STRING" id="930129.SAMN05216352_10252"/>
<reference evidence="5 6" key="1">
    <citation type="submission" date="2016-10" db="EMBL/GenBank/DDBJ databases">
        <authorList>
            <person name="de Groot N.N."/>
        </authorList>
    </citation>
    <scope>NUCLEOTIDE SEQUENCE [LARGE SCALE GENOMIC DNA]</scope>
    <source>
        <strain evidence="6">P4B,CCM 7963,CECT 7998,DSM 25260,IBRC-M 10614,KCTC 13821</strain>
    </source>
</reference>
<sequence>MPKTHHKDAGNRLPTLFLDMEGNGLLEEAGEAIGKTVIAAEPSQVFTLFEDGLKKDTIYYAQCDKETVYDKVDQLQNINCYFRLGINLPSGEADLLDELIHKEVSIILAADRERKKWLDHFQRSQSFLVYIDPMFQPHLIQRYRSLHKQEVLEPAKELELDMEKARNTLSDAEVRILEKILEGKSNRKIEEECFLAVATVNNHVSHLTKKMKANDRTHTIKRAIEEGWVKIS</sequence>
<dbReference type="PANTHER" id="PTHR44688">
    <property type="entry name" value="DNA-BINDING TRANSCRIPTIONAL ACTIVATOR DEVR_DOSR"/>
    <property type="match status" value="1"/>
</dbReference>
<dbReference type="InterPro" id="IPR016032">
    <property type="entry name" value="Sig_transdc_resp-reg_C-effctor"/>
</dbReference>